<dbReference type="RefSeq" id="XP_030755686.1">
    <property type="nucleotide sequence ID" value="XM_030899826.1"/>
</dbReference>
<gene>
    <name evidence="21" type="primary">LOC115882014</name>
</gene>
<keyword evidence="12 17" id="KW-0521">NADP</keyword>
<dbReference type="SUPFAM" id="SSF53633">
    <property type="entry name" value="Carbamate kinase-like"/>
    <property type="match status" value="1"/>
</dbReference>
<reference evidence="21" key="1">
    <citation type="submission" date="2025-08" db="UniProtKB">
        <authorList>
            <consortium name="RefSeq"/>
        </authorList>
    </citation>
    <scope>IDENTIFICATION</scope>
    <source>
        <tissue evidence="21">Gonads</tissue>
    </source>
</reference>
<dbReference type="InterPro" id="IPR016162">
    <property type="entry name" value="Ald_DH_N"/>
</dbReference>
<keyword evidence="10 17" id="KW-0418">Kinase</keyword>
<evidence type="ECO:0000256" key="8">
    <source>
        <dbReference type="ARBA" id="ARBA00022679"/>
    </source>
</evidence>
<evidence type="ECO:0000313" key="20">
    <source>
        <dbReference type="Proteomes" id="UP000504635"/>
    </source>
</evidence>
<dbReference type="InterPro" id="IPR001048">
    <property type="entry name" value="Asp/Glu/Uridylate_kinase"/>
</dbReference>
<dbReference type="Gene3D" id="3.40.605.10">
    <property type="entry name" value="Aldehyde Dehydrogenase, Chain A, domain 1"/>
    <property type="match status" value="1"/>
</dbReference>
<comment type="similarity">
    <text evidence="3 17">In the C-terminal section; belongs to the gamma-glutamyl phosphate reductase family.</text>
</comment>
<evidence type="ECO:0000256" key="13">
    <source>
        <dbReference type="ARBA" id="ARBA00023002"/>
    </source>
</evidence>
<keyword evidence="20" id="KW-1185">Reference proteome</keyword>
<dbReference type="KEGG" id="soy:115882014"/>
<dbReference type="InParanoid" id="A0A6J2XX80"/>
<dbReference type="GeneID" id="115882014"/>
<keyword evidence="8 17" id="KW-0808">Transferase</keyword>
<dbReference type="PROSITE" id="PS00902">
    <property type="entry name" value="GLUTAMATE_5_KINASE"/>
    <property type="match status" value="1"/>
</dbReference>
<dbReference type="PANTHER" id="PTHR11063:SF8">
    <property type="entry name" value="DELTA-1-PYRROLINE-5-CARBOXYLATE SYNTHASE"/>
    <property type="match status" value="1"/>
</dbReference>
<dbReference type="NCBIfam" id="TIGR00407">
    <property type="entry name" value="proA"/>
    <property type="match status" value="1"/>
</dbReference>
<evidence type="ECO:0000256" key="10">
    <source>
        <dbReference type="ARBA" id="ARBA00022777"/>
    </source>
</evidence>
<dbReference type="PRINTS" id="PR00474">
    <property type="entry name" value="GLU5KINASE"/>
</dbReference>
<keyword evidence="13 17" id="KW-0560">Oxidoreductase</keyword>
<dbReference type="PROSITE" id="PS01223">
    <property type="entry name" value="PROA"/>
    <property type="match status" value="1"/>
</dbReference>
<protein>
    <recommendedName>
        <fullName evidence="17">Delta-1-pyrroline-5-carboxylate synthase</fullName>
    </recommendedName>
    <domain>
        <recommendedName>
            <fullName evidence="17">Glutamate 5-kinase</fullName>
            <shortName evidence="17">GK</shortName>
            <ecNumber evidence="17">2.7.2.11</ecNumber>
        </recommendedName>
        <alternativeName>
            <fullName evidence="17">Gamma-glutamyl kinase</fullName>
        </alternativeName>
    </domain>
    <domain>
        <recommendedName>
            <fullName evidence="17">Gamma-glutamyl phosphate reductase</fullName>
            <shortName evidence="17">GPR</shortName>
            <ecNumber evidence="17">1.2.1.41</ecNumber>
        </recommendedName>
        <alternativeName>
            <fullName evidence="17">Glutamate-5-semialdehyde dehydrogenase</fullName>
        </alternativeName>
        <alternativeName>
            <fullName evidence="17">Glutamyl-gamma-semialdehyde dehydrogenase</fullName>
        </alternativeName>
    </domain>
</protein>
<dbReference type="GO" id="GO:0055129">
    <property type="term" value="P:L-proline biosynthetic process"/>
    <property type="evidence" value="ECO:0007669"/>
    <property type="project" value="UniProtKB-UniRule"/>
</dbReference>
<dbReference type="AlphaFoldDB" id="A0A6J2XX80"/>
<dbReference type="Gene3D" id="3.40.1160.10">
    <property type="entry name" value="Acetylglutamate kinase-like"/>
    <property type="match status" value="1"/>
</dbReference>
<dbReference type="GO" id="GO:0004350">
    <property type="term" value="F:glutamate-5-semialdehyde dehydrogenase activity"/>
    <property type="evidence" value="ECO:0007669"/>
    <property type="project" value="UniProtKB-UniRule"/>
</dbReference>
<dbReference type="InterPro" id="IPR005715">
    <property type="entry name" value="Glu_5kinase/COase_Synthase"/>
</dbReference>
<keyword evidence="11 17" id="KW-0067">ATP-binding</keyword>
<dbReference type="GO" id="GO:0004349">
    <property type="term" value="F:glutamate 5-kinase activity"/>
    <property type="evidence" value="ECO:0007669"/>
    <property type="project" value="UniProtKB-UniRule"/>
</dbReference>
<evidence type="ECO:0000256" key="16">
    <source>
        <dbReference type="ARBA" id="ARBA00049141"/>
    </source>
</evidence>
<comment type="pathway">
    <text evidence="1 17">Amino-acid biosynthesis; L-proline biosynthesis; L-glutamate 5-semialdehyde from L-glutamate: step 2/2.</text>
</comment>
<evidence type="ECO:0000259" key="19">
    <source>
        <dbReference type="Pfam" id="PF00696"/>
    </source>
</evidence>
<keyword evidence="9 17" id="KW-0547">Nucleotide-binding</keyword>
<evidence type="ECO:0000256" key="3">
    <source>
        <dbReference type="ARBA" id="ARBA00006300"/>
    </source>
</evidence>
<dbReference type="InterPro" id="IPR005766">
    <property type="entry name" value="P5_carboxy_syn"/>
</dbReference>
<keyword evidence="14" id="KW-0511">Multifunctional enzyme</keyword>
<evidence type="ECO:0000256" key="2">
    <source>
        <dbReference type="ARBA" id="ARBA00005185"/>
    </source>
</evidence>
<dbReference type="InterPro" id="IPR020593">
    <property type="entry name" value="G-glutamylP_reductase_CS"/>
</dbReference>
<accession>A0A6J2XX80</accession>
<dbReference type="NCBIfam" id="TIGR01027">
    <property type="entry name" value="proB"/>
    <property type="match status" value="1"/>
</dbReference>
<comment type="pathway">
    <text evidence="2 17">Amino-acid biosynthesis; L-proline biosynthesis; L-glutamate 5-semialdehyde from L-glutamate: step 1/2.</text>
</comment>
<comment type="catalytic activity">
    <reaction evidence="16 17">
        <text>L-glutamate + ATP = L-glutamyl 5-phosphate + ADP</text>
        <dbReference type="Rhea" id="RHEA:14877"/>
        <dbReference type="ChEBI" id="CHEBI:29985"/>
        <dbReference type="ChEBI" id="CHEBI:30616"/>
        <dbReference type="ChEBI" id="CHEBI:58274"/>
        <dbReference type="ChEBI" id="CHEBI:456216"/>
        <dbReference type="EC" id="2.7.2.11"/>
    </reaction>
</comment>
<dbReference type="CDD" id="cd07079">
    <property type="entry name" value="ALDH_F18-19_ProA-GPR"/>
    <property type="match status" value="1"/>
</dbReference>
<dbReference type="SUPFAM" id="SSF53720">
    <property type="entry name" value="ALDH-like"/>
    <property type="match status" value="1"/>
</dbReference>
<evidence type="ECO:0000256" key="11">
    <source>
        <dbReference type="ARBA" id="ARBA00022840"/>
    </source>
</evidence>
<dbReference type="Pfam" id="PF00696">
    <property type="entry name" value="AA_kinase"/>
    <property type="match status" value="1"/>
</dbReference>
<comment type="similarity">
    <text evidence="4 17">In the N-terminal section; belongs to the glutamate 5-kinase family.</text>
</comment>
<evidence type="ECO:0000256" key="7">
    <source>
        <dbReference type="ARBA" id="ARBA00022650"/>
    </source>
</evidence>
<evidence type="ECO:0000256" key="5">
    <source>
        <dbReference type="ARBA" id="ARBA00022490"/>
    </source>
</evidence>
<dbReference type="GO" id="GO:0005739">
    <property type="term" value="C:mitochondrion"/>
    <property type="evidence" value="ECO:0007669"/>
    <property type="project" value="UniProtKB-UniRule"/>
</dbReference>
<evidence type="ECO:0000256" key="12">
    <source>
        <dbReference type="ARBA" id="ARBA00022857"/>
    </source>
</evidence>
<keyword evidence="7 17" id="KW-0641">Proline biosynthesis</keyword>
<feature type="domain" description="Aldehyde dehydrogenase" evidence="18">
    <location>
        <begin position="325"/>
        <end position="631"/>
    </location>
</feature>
<dbReference type="Proteomes" id="UP000504635">
    <property type="component" value="Unplaced"/>
</dbReference>
<evidence type="ECO:0000256" key="17">
    <source>
        <dbReference type="PIRNR" id="PIRNR036429"/>
    </source>
</evidence>
<sequence length="773" mass="84653">MDFHKMIVRNSRISVYKNVRFLTSKSNITQAQAQPAEAIEKACSQDRPKQPMADRSHLHSAKRIMIKFGSAVIIEGQGQGIAMSRLANLVEQMAHIFLQNKEVMFITSGCVAHGRSKLASKTSQFYKTDGKPLDKKPSAAVGQPALMNLYETLFSRYHIQTAQVLVSENDIYNDDNRRVLTETLNQLMDMRVIPILNTNDAVVPQPNVPCPTLCKGIKLADNDSLAAMLAADTQTDLLLMLTVVDGVYDKGPNDPNTKVLHSITETNTQHIDFIGQSQIGLGGMQTKVNSGLWALAHGTSVVICNGKTPDIMQTVLSGKKVGTFFSLAACEDDSTEKIAAAARTGGRALALLPGEKRAECIKKIADLLESKSKEIIAANELDIREAKKIGYSTVLIDRLKLNEPKLKSLSVGLRQISEYSAKILGKIIRKTQLAENLELTQVTVPIGVLLVIFESRPDALPQIASLAIGSGNGLVLKGGDEAVHSNRKLMDIIDEALASVNSSGAVGLVNTKEEIADLINMDQYIDLIIPRGSYKLVRFIQDNAKRIPVMGHSEGICHIFVDKDMCLEKALKILKDAKTDYPSGCNAVETILIHKDLMEGDFFSELCSMLKESGVTLHSGPNLMKYLQFGPPLAKTMKHEYSGMECCLEVVDNVQQAVDHIHKYGSGHTESIITENKQVAEKFLAMLDSACVFHNASTRMADGFRFGLGAEVGISTSRIHARGPVGIEGLLTTKWMLRGVDHTASEFSEGKRKFIHKSLPIPKENDDSDKCKS</sequence>
<dbReference type="PANTHER" id="PTHR11063">
    <property type="entry name" value="GLUTAMATE SEMIALDEHYDE DEHYDROGENASE"/>
    <property type="match status" value="1"/>
</dbReference>
<evidence type="ECO:0000256" key="15">
    <source>
        <dbReference type="ARBA" id="ARBA00049024"/>
    </source>
</evidence>
<dbReference type="InterPro" id="IPR016161">
    <property type="entry name" value="Ald_DH/histidinol_DH"/>
</dbReference>
<dbReference type="InterPro" id="IPR000965">
    <property type="entry name" value="GPR_dom"/>
</dbReference>
<dbReference type="Gene3D" id="3.40.309.10">
    <property type="entry name" value="Aldehyde Dehydrogenase, Chain A, domain 2"/>
    <property type="match status" value="1"/>
</dbReference>
<evidence type="ECO:0000256" key="14">
    <source>
        <dbReference type="ARBA" id="ARBA00023268"/>
    </source>
</evidence>
<dbReference type="FunFam" id="3.40.309.10:FF:000015">
    <property type="entry name" value="Delta-1-pyrroline-5-carboxylate synthase"/>
    <property type="match status" value="1"/>
</dbReference>
<dbReference type="InterPro" id="IPR036393">
    <property type="entry name" value="AceGlu_kinase-like_sf"/>
</dbReference>
<dbReference type="NCBIfam" id="TIGR01092">
    <property type="entry name" value="P5CS"/>
    <property type="match status" value="1"/>
</dbReference>
<dbReference type="PIRSF" id="PIRSF036429">
    <property type="entry name" value="P5C_syn"/>
    <property type="match status" value="1"/>
</dbReference>
<dbReference type="InterPro" id="IPR001057">
    <property type="entry name" value="Glu/AcGlu_kinase"/>
</dbReference>
<evidence type="ECO:0000256" key="9">
    <source>
        <dbReference type="ARBA" id="ARBA00022741"/>
    </source>
</evidence>
<keyword evidence="5" id="KW-0963">Cytoplasm</keyword>
<dbReference type="UniPathway" id="UPA00098">
    <property type="reaction ID" value="UER00359"/>
</dbReference>
<dbReference type="InterPro" id="IPR019797">
    <property type="entry name" value="Glutamate_5-kinase_CS"/>
</dbReference>
<evidence type="ECO:0000256" key="6">
    <source>
        <dbReference type="ARBA" id="ARBA00022605"/>
    </source>
</evidence>
<dbReference type="GO" id="GO:0005524">
    <property type="term" value="F:ATP binding"/>
    <property type="evidence" value="ECO:0007669"/>
    <property type="project" value="UniProtKB-UniRule"/>
</dbReference>
<dbReference type="NCBIfam" id="NF001221">
    <property type="entry name" value="PRK00197.1"/>
    <property type="match status" value="1"/>
</dbReference>
<organism evidence="20 21">
    <name type="scientific">Sitophilus oryzae</name>
    <name type="common">Rice weevil</name>
    <name type="synonym">Curculio oryzae</name>
    <dbReference type="NCBI Taxonomy" id="7048"/>
    <lineage>
        <taxon>Eukaryota</taxon>
        <taxon>Metazoa</taxon>
        <taxon>Ecdysozoa</taxon>
        <taxon>Arthropoda</taxon>
        <taxon>Hexapoda</taxon>
        <taxon>Insecta</taxon>
        <taxon>Pterygota</taxon>
        <taxon>Neoptera</taxon>
        <taxon>Endopterygota</taxon>
        <taxon>Coleoptera</taxon>
        <taxon>Polyphaga</taxon>
        <taxon>Cucujiformia</taxon>
        <taxon>Curculionidae</taxon>
        <taxon>Dryophthorinae</taxon>
        <taxon>Sitophilus</taxon>
    </lineage>
</organism>
<dbReference type="HAMAP" id="MF_00412">
    <property type="entry name" value="ProA"/>
    <property type="match status" value="1"/>
</dbReference>
<evidence type="ECO:0000256" key="4">
    <source>
        <dbReference type="ARBA" id="ARBA00009302"/>
    </source>
</evidence>
<dbReference type="Pfam" id="PF00171">
    <property type="entry name" value="Aldedh"/>
    <property type="match status" value="1"/>
</dbReference>
<proteinExistence type="inferred from homology"/>
<keyword evidence="6 17" id="KW-0028">Amino-acid biosynthesis</keyword>
<dbReference type="EC" id="2.7.2.11" evidence="17"/>
<dbReference type="InterPro" id="IPR016163">
    <property type="entry name" value="Ald_DH_C"/>
</dbReference>
<dbReference type="OrthoDB" id="1934954at2759"/>
<dbReference type="InterPro" id="IPR015590">
    <property type="entry name" value="Aldehyde_DH_dom"/>
</dbReference>
<evidence type="ECO:0000259" key="18">
    <source>
        <dbReference type="Pfam" id="PF00171"/>
    </source>
</evidence>
<feature type="domain" description="Aspartate/glutamate/uridylate kinase" evidence="19">
    <location>
        <begin position="62"/>
        <end position="305"/>
    </location>
</feature>
<evidence type="ECO:0000313" key="21">
    <source>
        <dbReference type="RefSeq" id="XP_030755686.1"/>
    </source>
</evidence>
<evidence type="ECO:0000256" key="1">
    <source>
        <dbReference type="ARBA" id="ARBA00004985"/>
    </source>
</evidence>
<dbReference type="EC" id="1.2.1.41" evidence="17"/>
<comment type="catalytic activity">
    <reaction evidence="15 17">
        <text>L-glutamate 5-semialdehyde + phosphate + NADP(+) = L-glutamyl 5-phosphate + NADPH + H(+)</text>
        <dbReference type="Rhea" id="RHEA:19541"/>
        <dbReference type="ChEBI" id="CHEBI:15378"/>
        <dbReference type="ChEBI" id="CHEBI:43474"/>
        <dbReference type="ChEBI" id="CHEBI:57783"/>
        <dbReference type="ChEBI" id="CHEBI:58066"/>
        <dbReference type="ChEBI" id="CHEBI:58274"/>
        <dbReference type="ChEBI" id="CHEBI:58349"/>
        <dbReference type="EC" id="1.2.1.41"/>
    </reaction>
</comment>
<name>A0A6J2XX80_SITOR</name>
<dbReference type="FunFam" id="3.40.1160.10:FF:000006">
    <property type="entry name" value="Glutamate 5-kinase"/>
    <property type="match status" value="1"/>
</dbReference>